<dbReference type="Proteomes" id="UP000019155">
    <property type="component" value="Unassembled WGS sequence"/>
</dbReference>
<dbReference type="STRING" id="1435051.BMOU_0791"/>
<evidence type="ECO:0000313" key="2">
    <source>
        <dbReference type="Proteomes" id="UP000019155"/>
    </source>
</evidence>
<name>W4NB49_9BIFI</name>
<protein>
    <submittedName>
        <fullName evidence="1">Uncharacterized protein</fullName>
    </submittedName>
</protein>
<dbReference type="EMBL" id="AZMV01000003">
    <property type="protein sequence ID" value="ETY71711.1"/>
    <property type="molecule type" value="Genomic_DNA"/>
</dbReference>
<dbReference type="RefSeq" id="WP_034875122.1">
    <property type="nucleotide sequence ID" value="NZ_AZMV01000003.1"/>
</dbReference>
<dbReference type="GeneID" id="97501414"/>
<dbReference type="PATRIC" id="fig|1435051.3.peg.784"/>
<sequence length="123" mass="13774">MGAMCGYRIQGHVYTAPQMIALRLIVAGHQIGTGSGPRRTANILERLGCIKETVPDTFQATDFGRQVAAIASERDAMPPQTQLANKVVADHLNEFWDYLYSHPKTYHYQPSKLRVVCERSRNA</sequence>
<evidence type="ECO:0000313" key="1">
    <source>
        <dbReference type="EMBL" id="ETY71711.1"/>
    </source>
</evidence>
<keyword evidence="2" id="KW-1185">Reference proteome</keyword>
<gene>
    <name evidence="1" type="ORF">BMOU_0791</name>
</gene>
<organism evidence="1 2">
    <name type="scientific">Bifidobacterium moukalabense DSM 27321</name>
    <dbReference type="NCBI Taxonomy" id="1435051"/>
    <lineage>
        <taxon>Bacteria</taxon>
        <taxon>Bacillati</taxon>
        <taxon>Actinomycetota</taxon>
        <taxon>Actinomycetes</taxon>
        <taxon>Bifidobacteriales</taxon>
        <taxon>Bifidobacteriaceae</taxon>
        <taxon>Bifidobacterium</taxon>
    </lineage>
</organism>
<proteinExistence type="predicted"/>
<dbReference type="AlphaFoldDB" id="W4NB49"/>
<reference evidence="1 2" key="1">
    <citation type="journal article" date="2014" name="Genome Announc.">
        <title>The Genome Sequence of Bifidobacterium moukalabense DSM 27321 Highlights the Close Phylogenetic Relatedness with the Bifidobacterium dentium Taxon.</title>
        <authorList>
            <person name="Lugli G.A."/>
            <person name="Duranti S."/>
            <person name="Milani C."/>
            <person name="Turroni F."/>
            <person name="Viappiani A."/>
            <person name="Mangifesta M."/>
            <person name="van Sinderen D."/>
            <person name="Ventura M."/>
        </authorList>
    </citation>
    <scope>NUCLEOTIDE SEQUENCE [LARGE SCALE GENOMIC DNA]</scope>
    <source>
        <strain evidence="1 2">DSM 27321</strain>
    </source>
</reference>
<comment type="caution">
    <text evidence="1">The sequence shown here is derived from an EMBL/GenBank/DDBJ whole genome shotgun (WGS) entry which is preliminary data.</text>
</comment>
<accession>W4NB49</accession>